<sequence>MSRMPESAQKHRRTPLFSAAVLKNWGAAVLGVAALCLFAGTASAQPSSPGGLPGTVGADVRLKLERDGKLTVTEVVSVPEGRTAKRVVPLRIAVSDTRDRVFEVDGASVSGKGTAEASGDQLTIALEAGTSTVTYSVVGAVAKIGDTLELRWQPASGWDTALDSVKVSVITPDAPRSVNCLAGPPGTSKPCTTADLGDGRGVRASEIGLPAGERVDVAVGLQEGAAPANARIEETSGLAAAFALTPVAGVGLGGLAVLLLGGVVLLWYLRGRDQRALASDVGPVNVLVTDPSGHVAFASPDGVLPGQVGTVVDEHVDVVDVTATIVDLAVRNYLWIEEVGGLDWRFVRRNPADPSLSGYERAVYSALLPDGVDAVLLSELRGKRIDLGRVRDELYADVVAKNWFARRPDAERSLWWWAGIGLALAGVALTVLLALVTGPALVGLVVVVAGVALALGARWMPARTRRGSVLLEHVRGLRGYLVSATPGDIPETDRELVFSRSLPYAVVLGETERWLGAFAGDRSGLYWFGEAEQAGDLRRFAHRFPAFLGALDGVLAQAGHLRSLRA</sequence>
<dbReference type="InterPro" id="IPR018702">
    <property type="entry name" value="DUF2207"/>
</dbReference>
<keyword evidence="1" id="KW-0472">Membrane</keyword>
<dbReference type="Pfam" id="PF09972">
    <property type="entry name" value="DUF2207"/>
    <property type="match status" value="1"/>
</dbReference>
<accession>A0A495VTP2</accession>
<evidence type="ECO:0000259" key="3">
    <source>
        <dbReference type="Pfam" id="PF20990"/>
    </source>
</evidence>
<feature type="transmembrane region" description="Helical" evidence="1">
    <location>
        <begin position="414"/>
        <end position="435"/>
    </location>
</feature>
<feature type="transmembrane region" description="Helical" evidence="1">
    <location>
        <begin position="441"/>
        <end position="460"/>
    </location>
</feature>
<dbReference type="Proteomes" id="UP000282084">
    <property type="component" value="Unassembled WGS sequence"/>
</dbReference>
<reference evidence="4 5" key="1">
    <citation type="submission" date="2018-10" db="EMBL/GenBank/DDBJ databases">
        <title>Sequencing the genomes of 1000 actinobacteria strains.</title>
        <authorList>
            <person name="Klenk H.-P."/>
        </authorList>
    </citation>
    <scope>NUCLEOTIDE SEQUENCE [LARGE SCALE GENOMIC DNA]</scope>
    <source>
        <strain evidence="4 5">DSM 43800</strain>
    </source>
</reference>
<feature type="domain" description="DUF2207" evidence="2">
    <location>
        <begin position="58"/>
        <end position="219"/>
    </location>
</feature>
<dbReference type="Pfam" id="PF20990">
    <property type="entry name" value="DUF2207_C"/>
    <property type="match status" value="1"/>
</dbReference>
<evidence type="ECO:0000256" key="1">
    <source>
        <dbReference type="SAM" id="Phobius"/>
    </source>
</evidence>
<dbReference type="EMBL" id="RBXO01000001">
    <property type="protein sequence ID" value="RKT52709.1"/>
    <property type="molecule type" value="Genomic_DNA"/>
</dbReference>
<gene>
    <name evidence="4" type="ORF">C8E97_1232</name>
</gene>
<keyword evidence="1" id="KW-1133">Transmembrane helix</keyword>
<feature type="domain" description="Predicted membrane protein YciQ-like C-terminal" evidence="3">
    <location>
        <begin position="298"/>
        <end position="518"/>
    </location>
</feature>
<feature type="transmembrane region" description="Helical" evidence="1">
    <location>
        <begin position="238"/>
        <end position="269"/>
    </location>
</feature>
<proteinExistence type="predicted"/>
<evidence type="ECO:0000259" key="2">
    <source>
        <dbReference type="Pfam" id="PF09972"/>
    </source>
</evidence>
<protein>
    <submittedName>
        <fullName evidence="4">Putative membrane protein DUF2207</fullName>
    </submittedName>
</protein>
<comment type="caution">
    <text evidence="4">The sequence shown here is derived from an EMBL/GenBank/DDBJ whole genome shotgun (WGS) entry which is preliminary data.</text>
</comment>
<dbReference type="InterPro" id="IPR048389">
    <property type="entry name" value="YciQ-like_C"/>
</dbReference>
<evidence type="ECO:0000313" key="4">
    <source>
        <dbReference type="EMBL" id="RKT52709.1"/>
    </source>
</evidence>
<keyword evidence="5" id="KW-1185">Reference proteome</keyword>
<organism evidence="4 5">
    <name type="scientific">Saccharothrix australiensis</name>
    <dbReference type="NCBI Taxonomy" id="2072"/>
    <lineage>
        <taxon>Bacteria</taxon>
        <taxon>Bacillati</taxon>
        <taxon>Actinomycetota</taxon>
        <taxon>Actinomycetes</taxon>
        <taxon>Pseudonocardiales</taxon>
        <taxon>Pseudonocardiaceae</taxon>
        <taxon>Saccharothrix</taxon>
    </lineage>
</organism>
<name>A0A495VTP2_9PSEU</name>
<keyword evidence="1" id="KW-0812">Transmembrane</keyword>
<evidence type="ECO:0000313" key="5">
    <source>
        <dbReference type="Proteomes" id="UP000282084"/>
    </source>
</evidence>
<dbReference type="AlphaFoldDB" id="A0A495VTP2"/>